<keyword evidence="8" id="KW-0732">Signal</keyword>
<feature type="domain" description="C-type lectin" evidence="9">
    <location>
        <begin position="767"/>
        <end position="870"/>
    </location>
</feature>
<dbReference type="CDD" id="cd04842">
    <property type="entry name" value="Peptidases_S8_Kp43_protease"/>
    <property type="match status" value="1"/>
</dbReference>
<evidence type="ECO:0000313" key="10">
    <source>
        <dbReference type="EMBL" id="CAD8897798.1"/>
    </source>
</evidence>
<organism evidence="10">
    <name type="scientific">Corethron hystrix</name>
    <dbReference type="NCBI Taxonomy" id="216773"/>
    <lineage>
        <taxon>Eukaryota</taxon>
        <taxon>Sar</taxon>
        <taxon>Stramenopiles</taxon>
        <taxon>Ochrophyta</taxon>
        <taxon>Bacillariophyta</taxon>
        <taxon>Coscinodiscophyceae</taxon>
        <taxon>Corethrophycidae</taxon>
        <taxon>Corethrales</taxon>
        <taxon>Corethraceae</taxon>
        <taxon>Corethron</taxon>
    </lineage>
</organism>
<dbReference type="Gene3D" id="3.10.100.10">
    <property type="entry name" value="Mannose-Binding Protein A, subunit A"/>
    <property type="match status" value="1"/>
</dbReference>
<reference evidence="10" key="1">
    <citation type="submission" date="2021-01" db="EMBL/GenBank/DDBJ databases">
        <authorList>
            <person name="Corre E."/>
            <person name="Pelletier E."/>
            <person name="Niang G."/>
            <person name="Scheremetjew M."/>
            <person name="Finn R."/>
            <person name="Kale V."/>
            <person name="Holt S."/>
            <person name="Cochrane G."/>
            <person name="Meng A."/>
            <person name="Brown T."/>
            <person name="Cohen L."/>
        </authorList>
    </citation>
    <scope>NUCLEOTIDE SEQUENCE</scope>
    <source>
        <strain evidence="10">308</strain>
    </source>
</reference>
<dbReference type="PRINTS" id="PR00723">
    <property type="entry name" value="SUBTILISIN"/>
</dbReference>
<dbReference type="InterPro" id="IPR016186">
    <property type="entry name" value="C-type_lectin-like/link_sf"/>
</dbReference>
<dbReference type="Gene3D" id="3.40.50.200">
    <property type="entry name" value="Peptidase S8/S53 domain"/>
    <property type="match status" value="1"/>
</dbReference>
<dbReference type="Pfam" id="PF00082">
    <property type="entry name" value="Peptidase_S8"/>
    <property type="match status" value="1"/>
</dbReference>
<dbReference type="AlphaFoldDB" id="A0A6U5KQ04"/>
<dbReference type="InterPro" id="IPR000209">
    <property type="entry name" value="Peptidase_S8/S53_dom"/>
</dbReference>
<evidence type="ECO:0000256" key="1">
    <source>
        <dbReference type="ARBA" id="ARBA00011073"/>
    </source>
</evidence>
<dbReference type="GO" id="GO:0006508">
    <property type="term" value="P:proteolysis"/>
    <property type="evidence" value="ECO:0007669"/>
    <property type="project" value="UniProtKB-KW"/>
</dbReference>
<feature type="active site" description="Charge relay system" evidence="7">
    <location>
        <position position="548"/>
    </location>
</feature>
<keyword evidence="4 7" id="KW-0720">Serine protease</keyword>
<dbReference type="InterPro" id="IPR001304">
    <property type="entry name" value="C-type_lectin-like"/>
</dbReference>
<dbReference type="PANTHER" id="PTHR43399">
    <property type="entry name" value="SUBTILISIN-RELATED"/>
    <property type="match status" value="1"/>
</dbReference>
<dbReference type="InterPro" id="IPR008979">
    <property type="entry name" value="Galactose-bd-like_sf"/>
</dbReference>
<dbReference type="CDD" id="cd00037">
    <property type="entry name" value="CLECT"/>
    <property type="match status" value="1"/>
</dbReference>
<sequence>MLIFVLIRSLCIVGTIYHLHENSHHVALGHEDFSGAIKSGSRDYLMRYSKGRSVIGNILITEATEKENTDTHKMKSNRSDLDFNSTIENQWLMNSKSSLTAPYIVCDTSNYVSKLRLQHMKEKLELQEGVYEIVYNGRDASCFVVSLKFDQAFQAIDFITVTPMSRKMKMGVGTLSSITGRSGNISLTYNAIFCPSVSESLKNDTQKRNAVLRLQNSIVDTLEKQVYPSCNSRLSFVSMKAMKGFSKGIFLTFRRKTTKICIQKVIDAFASHSDICSLNYERPNTLKDFNSNWIMQGGSKNTNILHSVGILGQGQVAQISDSGCSVNSCYFYDPNNQVERNRKGIVNLSCRKIVQYFTAGDGEDNNSHGTHVASIIAGNCSGCEQDDANGVAPEAKLAIFDILNGNSANFMLANANKMFGEAIDATAFVHSASWGPRGGNPYYSHFDRDWDNFIYHNEHFLVFKAAGNDGYRDKKFSLSGAGKNIVTVCATNNYNVGRGENYIAWFSSRGPTKDDRIKPDVCGPGHKIQGAGRSIGLSCYKAYKSGTSMATPGVAGAALLIRQYFSEGFYPSGSKKFNDAFYPTGTLIKAVLVNSGRALLGVDNGESRVTRSSFYDMHQGFGRISLIDSLYLEGKNDIKMYVVDQETILQNEEFTRILKITECGASVLSATLVWADKANGSLNCGKCLVNSLHLTIEKQNKIYFPNGLSENDDRNNVQRIRIPTTAGDSFKLKVEGTNLYTESQTFSLVVTGCFAIEKKGTNMLPCFDGYEYFYNPTKLSWDQHSSLANEWGGHLASVHDFEETNFVMSLVFDNSLDIWMGGRLASYPSSIWQWSDGSKWNFTNWINNQPSPSIGKNIYLVLRKEEGTWDVSSLFHSAIYKRQVLTHDNTCDVSSKHPSSFPSHQPSHWPIMQPSVSSPVPHPSQYPTFQPSQTTLQPTPNCSDDKHFLYRKRVDKSCAWIGLNAKRKERLCKRRSFYIKSDKIVNTFCPVTCNACPT</sequence>
<dbReference type="SMART" id="SM00034">
    <property type="entry name" value="CLECT"/>
    <property type="match status" value="1"/>
</dbReference>
<proteinExistence type="inferred from homology"/>
<evidence type="ECO:0000256" key="5">
    <source>
        <dbReference type="ARBA" id="ARBA00023529"/>
    </source>
</evidence>
<evidence type="ECO:0000259" key="9">
    <source>
        <dbReference type="PROSITE" id="PS50041"/>
    </source>
</evidence>
<evidence type="ECO:0000313" key="11">
    <source>
        <dbReference type="EMBL" id="CAD8897800.1"/>
    </source>
</evidence>
<comment type="similarity">
    <text evidence="1 7">Belongs to the peptidase S8 family.</text>
</comment>
<dbReference type="InterPro" id="IPR016187">
    <property type="entry name" value="CTDL_fold"/>
</dbReference>
<protein>
    <recommendedName>
        <fullName evidence="6">subtilisin</fullName>
        <ecNumber evidence="6">3.4.21.62</ecNumber>
    </recommendedName>
</protein>
<comment type="catalytic activity">
    <reaction evidence="5">
        <text>Hydrolysis of proteins with broad specificity for peptide bonds, and a preference for a large uncharged residue in P1. Hydrolyzes peptide amides.</text>
        <dbReference type="EC" id="3.4.21.62"/>
    </reaction>
</comment>
<feature type="active site" description="Charge relay system" evidence="7">
    <location>
        <position position="368"/>
    </location>
</feature>
<feature type="chain" id="PRO_5035585830" description="subtilisin" evidence="8">
    <location>
        <begin position="19"/>
        <end position="998"/>
    </location>
</feature>
<dbReference type="PROSITE" id="PS00137">
    <property type="entry name" value="SUBTILASE_HIS"/>
    <property type="match status" value="1"/>
</dbReference>
<dbReference type="InterPro" id="IPR036852">
    <property type="entry name" value="Peptidase_S8/S53_dom_sf"/>
</dbReference>
<evidence type="ECO:0000256" key="2">
    <source>
        <dbReference type="ARBA" id="ARBA00022670"/>
    </source>
</evidence>
<keyword evidence="2 7" id="KW-0645">Protease</keyword>
<evidence type="ECO:0000256" key="4">
    <source>
        <dbReference type="ARBA" id="ARBA00022825"/>
    </source>
</evidence>
<dbReference type="EMBL" id="HBFR01034262">
    <property type="protein sequence ID" value="CAD8897800.1"/>
    <property type="molecule type" value="Transcribed_RNA"/>
</dbReference>
<dbReference type="InterPro" id="IPR022398">
    <property type="entry name" value="Peptidase_S8_His-AS"/>
</dbReference>
<dbReference type="InterPro" id="IPR015500">
    <property type="entry name" value="Peptidase_S8_subtilisin-rel"/>
</dbReference>
<dbReference type="SUPFAM" id="SSF52743">
    <property type="entry name" value="Subtilisin-like"/>
    <property type="match status" value="1"/>
</dbReference>
<evidence type="ECO:0000256" key="3">
    <source>
        <dbReference type="ARBA" id="ARBA00022801"/>
    </source>
</evidence>
<dbReference type="PROSITE" id="PS00138">
    <property type="entry name" value="SUBTILASE_SER"/>
    <property type="match status" value="1"/>
</dbReference>
<dbReference type="PROSITE" id="PS50041">
    <property type="entry name" value="C_TYPE_LECTIN_2"/>
    <property type="match status" value="1"/>
</dbReference>
<dbReference type="SUPFAM" id="SSF49785">
    <property type="entry name" value="Galactose-binding domain-like"/>
    <property type="match status" value="1"/>
</dbReference>
<evidence type="ECO:0000256" key="7">
    <source>
        <dbReference type="PROSITE-ProRule" id="PRU01240"/>
    </source>
</evidence>
<feature type="active site" description="Charge relay system" evidence="7">
    <location>
        <position position="321"/>
    </location>
</feature>
<dbReference type="PANTHER" id="PTHR43399:SF4">
    <property type="entry name" value="CELL WALL-ASSOCIATED PROTEASE"/>
    <property type="match status" value="1"/>
</dbReference>
<name>A0A6U5KQ04_9STRA</name>
<dbReference type="EC" id="3.4.21.62" evidence="6"/>
<gene>
    <name evidence="10" type="ORF">CHYS00102_LOCUS25012</name>
    <name evidence="11" type="ORF">CHYS00102_LOCUS25014</name>
</gene>
<dbReference type="EMBL" id="HBFR01034260">
    <property type="protein sequence ID" value="CAD8897798.1"/>
    <property type="molecule type" value="Transcribed_RNA"/>
</dbReference>
<dbReference type="InterPro" id="IPR051048">
    <property type="entry name" value="Peptidase_S8/S53_subtilisin"/>
</dbReference>
<dbReference type="Gene3D" id="2.60.120.380">
    <property type="match status" value="1"/>
</dbReference>
<evidence type="ECO:0000256" key="6">
    <source>
        <dbReference type="ARBA" id="ARBA00023619"/>
    </source>
</evidence>
<accession>A0A6U5KQ04</accession>
<dbReference type="PROSITE" id="PS51892">
    <property type="entry name" value="SUBTILASE"/>
    <property type="match status" value="1"/>
</dbReference>
<dbReference type="InterPro" id="IPR023828">
    <property type="entry name" value="Peptidase_S8_Ser-AS"/>
</dbReference>
<dbReference type="SUPFAM" id="SSF56436">
    <property type="entry name" value="C-type lectin-like"/>
    <property type="match status" value="1"/>
</dbReference>
<keyword evidence="3 7" id="KW-0378">Hydrolase</keyword>
<dbReference type="GO" id="GO:0004252">
    <property type="term" value="F:serine-type endopeptidase activity"/>
    <property type="evidence" value="ECO:0007669"/>
    <property type="project" value="UniProtKB-UniRule"/>
</dbReference>
<evidence type="ECO:0000256" key="8">
    <source>
        <dbReference type="SAM" id="SignalP"/>
    </source>
</evidence>
<feature type="signal peptide" evidence="8">
    <location>
        <begin position="1"/>
        <end position="18"/>
    </location>
</feature>
<dbReference type="InterPro" id="IPR034058">
    <property type="entry name" value="TagA/B/C/D_pept_dom"/>
</dbReference>
<dbReference type="Pfam" id="PF00059">
    <property type="entry name" value="Lectin_C"/>
    <property type="match status" value="1"/>
</dbReference>